<evidence type="ECO:0000256" key="4">
    <source>
        <dbReference type="ARBA" id="ARBA00023145"/>
    </source>
</evidence>
<dbReference type="Proteomes" id="UP000186309">
    <property type="component" value="Chromosome"/>
</dbReference>
<keyword evidence="5" id="KW-0012">Acyltransferase</keyword>
<dbReference type="OrthoDB" id="9781342at2"/>
<dbReference type="PRINTS" id="PR01210">
    <property type="entry name" value="GGTRANSPTASE"/>
</dbReference>
<dbReference type="EMBL" id="CP019082">
    <property type="protein sequence ID" value="APW61234.1"/>
    <property type="molecule type" value="Genomic_DNA"/>
</dbReference>
<evidence type="ECO:0000256" key="1">
    <source>
        <dbReference type="ARBA" id="ARBA00009381"/>
    </source>
</evidence>
<sequence length="575" mass="61617">MRARIVSLMTVCAVVAGGFPAEGNEPDRVASHSFLAEGRDGLVAGITGKRAVHSGIEILKRGGGAVDAAMATAMTQVVEAAGEFVSFAGMLSMVYYDASRKEYYYLNAGYNTPIEETDPLSIPGMDPRTGGGTPSGRTALVPGFMAGVQAAHDRFGKLPMAQVVEPAIALADEGFEVAPHLAGSIEYRKGVLGRLPETKRVFTKEGGAFYGQGDRFRQPELAATLRRVAERGAADMYTGAWADRFVAAVRKEGGKITLEDMKSYRATWEDPLQTTFRGRQVYAPGLSSRGGVDTVEALNLLELADLGRSGQPSRSSESLFWLMQIANNQLLSYGPEEAAKRYPGRDFAPRTRATKEHARWLWERMRQGEWLYAVRPAAGAGTNARPGHSSGVVAVDRWDNVAAVTHSINTVAWGNTGIFVAGVSIPDSASFQQDAIKQAGPGRRLPEGMNPLIVARDGRPVLASTAIGGGVHQRNLQVIAGVLEFDLDAQAAVDAPAFLLPDWSASPKTVAQVRTGAFDPKVLEGVRTLGQEVKELGRQESDMFVGYWAGIAIDPQSRRLRGAGTGELPSHAEGY</sequence>
<dbReference type="RefSeq" id="WP_083712925.1">
    <property type="nucleotide sequence ID" value="NZ_CP019082.1"/>
</dbReference>
<dbReference type="GO" id="GO:0016787">
    <property type="term" value="F:hydrolase activity"/>
    <property type="evidence" value="ECO:0007669"/>
    <property type="project" value="UniProtKB-KW"/>
</dbReference>
<evidence type="ECO:0000313" key="6">
    <source>
        <dbReference type="Proteomes" id="UP000186309"/>
    </source>
</evidence>
<dbReference type="Gene3D" id="3.60.20.40">
    <property type="match status" value="1"/>
</dbReference>
<dbReference type="AlphaFoldDB" id="A0A1U7CQL8"/>
<gene>
    <name evidence="5" type="primary">ggt_1</name>
    <name evidence="5" type="ORF">BSF38_02746</name>
</gene>
<dbReference type="PANTHER" id="PTHR43199">
    <property type="entry name" value="GLUTATHIONE HYDROLASE"/>
    <property type="match status" value="1"/>
</dbReference>
<dbReference type="STRING" id="1387353.BSF38_02746"/>
<dbReference type="InterPro" id="IPR043137">
    <property type="entry name" value="GGT_ssub_C"/>
</dbReference>
<protein>
    <submittedName>
        <fullName evidence="5">Gamma-glutamyltranspeptidase</fullName>
        <ecNumber evidence="5">2.3.2.2</ecNumber>
    </submittedName>
</protein>
<keyword evidence="2 5" id="KW-0808">Transferase</keyword>
<comment type="similarity">
    <text evidence="1">Belongs to the gamma-glutamyltransferase family.</text>
</comment>
<dbReference type="PANTHER" id="PTHR43199:SF1">
    <property type="entry name" value="GLUTATHIONE HYDROLASE PROENZYME"/>
    <property type="match status" value="1"/>
</dbReference>
<keyword evidence="4" id="KW-0865">Zymogen</keyword>
<evidence type="ECO:0000256" key="3">
    <source>
        <dbReference type="ARBA" id="ARBA00022801"/>
    </source>
</evidence>
<dbReference type="InterPro" id="IPR029055">
    <property type="entry name" value="Ntn_hydrolases_N"/>
</dbReference>
<dbReference type="EC" id="2.3.2.2" evidence="5"/>
<accession>A0A1U7CQL8</accession>
<evidence type="ECO:0000256" key="2">
    <source>
        <dbReference type="ARBA" id="ARBA00022679"/>
    </source>
</evidence>
<name>A0A1U7CQL8_9BACT</name>
<dbReference type="InterPro" id="IPR051792">
    <property type="entry name" value="GGT_bact"/>
</dbReference>
<dbReference type="KEGG" id="pbor:BSF38_02746"/>
<organism evidence="5 6">
    <name type="scientific">Paludisphaera borealis</name>
    <dbReference type="NCBI Taxonomy" id="1387353"/>
    <lineage>
        <taxon>Bacteria</taxon>
        <taxon>Pseudomonadati</taxon>
        <taxon>Planctomycetota</taxon>
        <taxon>Planctomycetia</taxon>
        <taxon>Isosphaerales</taxon>
        <taxon>Isosphaeraceae</taxon>
        <taxon>Paludisphaera</taxon>
    </lineage>
</organism>
<proteinExistence type="inferred from homology"/>
<reference evidence="6" key="1">
    <citation type="submission" date="2016-12" db="EMBL/GenBank/DDBJ databases">
        <title>Comparative genomics of four Isosphaeraceae planctomycetes: a common pool of plasmids and glycoside hydrolase genes.</title>
        <authorList>
            <person name="Ivanova A."/>
        </authorList>
    </citation>
    <scope>NUCLEOTIDE SEQUENCE [LARGE SCALE GENOMIC DNA]</scope>
    <source>
        <strain evidence="6">PX4</strain>
    </source>
</reference>
<evidence type="ECO:0000313" key="5">
    <source>
        <dbReference type="EMBL" id="APW61234.1"/>
    </source>
</evidence>
<keyword evidence="6" id="KW-1185">Reference proteome</keyword>
<dbReference type="SUPFAM" id="SSF56235">
    <property type="entry name" value="N-terminal nucleophile aminohydrolases (Ntn hydrolases)"/>
    <property type="match status" value="1"/>
</dbReference>
<keyword evidence="3" id="KW-0378">Hydrolase</keyword>
<dbReference type="GO" id="GO:0103068">
    <property type="term" value="F:leukotriene C4 gamma-glutamyl transferase activity"/>
    <property type="evidence" value="ECO:0007669"/>
    <property type="project" value="UniProtKB-EC"/>
</dbReference>
<dbReference type="Pfam" id="PF01019">
    <property type="entry name" value="G_glu_transpept"/>
    <property type="match status" value="1"/>
</dbReference>